<name>A0A239D5I3_9BACT</name>
<feature type="domain" description="Phosphatidic acid phosphatase type 2/haloperoxidase" evidence="2">
    <location>
        <begin position="60"/>
        <end position="175"/>
    </location>
</feature>
<proteinExistence type="predicted"/>
<dbReference type="Proteomes" id="UP000198480">
    <property type="component" value="Unassembled WGS sequence"/>
</dbReference>
<keyword evidence="1" id="KW-1133">Transmembrane helix</keyword>
<feature type="transmembrane region" description="Helical" evidence="1">
    <location>
        <begin position="34"/>
        <end position="52"/>
    </location>
</feature>
<keyword evidence="1" id="KW-0812">Transmembrane</keyword>
<dbReference type="PANTHER" id="PTHR14969">
    <property type="entry name" value="SPHINGOSINE-1-PHOSPHATE PHOSPHOHYDROLASE"/>
    <property type="match status" value="1"/>
</dbReference>
<dbReference type="RefSeq" id="WP_089239699.1">
    <property type="nucleotide sequence ID" value="NZ_FZOK01000006.1"/>
</dbReference>
<dbReference type="InterPro" id="IPR000326">
    <property type="entry name" value="PAP2/HPO"/>
</dbReference>
<dbReference type="SMART" id="SM00014">
    <property type="entry name" value="acidPPc"/>
    <property type="match status" value="1"/>
</dbReference>
<dbReference type="OrthoDB" id="9789113at2"/>
<dbReference type="InterPro" id="IPR036938">
    <property type="entry name" value="PAP2/HPO_sf"/>
</dbReference>
<dbReference type="Gene3D" id="1.20.144.10">
    <property type="entry name" value="Phosphatidic acid phosphatase type 2/haloperoxidase"/>
    <property type="match status" value="2"/>
</dbReference>
<evidence type="ECO:0000313" key="3">
    <source>
        <dbReference type="EMBL" id="SNS27509.1"/>
    </source>
</evidence>
<accession>A0A239D5I3</accession>
<feature type="transmembrane region" description="Helical" evidence="1">
    <location>
        <begin position="106"/>
        <end position="128"/>
    </location>
</feature>
<evidence type="ECO:0000256" key="1">
    <source>
        <dbReference type="SAM" id="Phobius"/>
    </source>
</evidence>
<dbReference type="AlphaFoldDB" id="A0A239D5I3"/>
<evidence type="ECO:0000313" key="4">
    <source>
        <dbReference type="Proteomes" id="UP000198480"/>
    </source>
</evidence>
<dbReference type="CDD" id="cd03395">
    <property type="entry name" value="PAP2_like_4"/>
    <property type="match status" value="1"/>
</dbReference>
<dbReference type="SUPFAM" id="SSF48317">
    <property type="entry name" value="Acid phosphatase/Vanadium-dependent haloperoxidase"/>
    <property type="match status" value="1"/>
</dbReference>
<sequence length="193" mass="22186">MIDTIKAWDEGLFIYLNSFHHDQLDPVMFQLTQTWPWIPLYLFLSYLVIRIYGKSSWWVFIGIGLTILFADQFTSGFMKPFFERLRPCHDPNWDGIVHNYGKCGGLYGFASSHAANSFGIAMILFLTLGQKYKHIKWLFLWAAFFSYTRIYLGVHYPADVIAGGIVGLLSAIVAWNISKAIYKLSKHSVRQAS</sequence>
<dbReference type="PANTHER" id="PTHR14969:SF13">
    <property type="entry name" value="AT30094P"/>
    <property type="match status" value="1"/>
</dbReference>
<protein>
    <submittedName>
        <fullName evidence="3">Undecaprenyl-diphosphatase</fullName>
    </submittedName>
</protein>
<organism evidence="3 4">
    <name type="scientific">Belliella buryatensis</name>
    <dbReference type="NCBI Taxonomy" id="1500549"/>
    <lineage>
        <taxon>Bacteria</taxon>
        <taxon>Pseudomonadati</taxon>
        <taxon>Bacteroidota</taxon>
        <taxon>Cytophagia</taxon>
        <taxon>Cytophagales</taxon>
        <taxon>Cyclobacteriaceae</taxon>
        <taxon>Belliella</taxon>
    </lineage>
</organism>
<evidence type="ECO:0000259" key="2">
    <source>
        <dbReference type="SMART" id="SM00014"/>
    </source>
</evidence>
<keyword evidence="4" id="KW-1185">Reference proteome</keyword>
<reference evidence="4" key="1">
    <citation type="submission" date="2017-06" db="EMBL/GenBank/DDBJ databases">
        <authorList>
            <person name="Varghese N."/>
            <person name="Submissions S."/>
        </authorList>
    </citation>
    <scope>NUCLEOTIDE SEQUENCE [LARGE SCALE GENOMIC DNA]</scope>
    <source>
        <strain evidence="4">5C</strain>
    </source>
</reference>
<keyword evidence="1" id="KW-0472">Membrane</keyword>
<dbReference type="EMBL" id="FZOK01000006">
    <property type="protein sequence ID" value="SNS27509.1"/>
    <property type="molecule type" value="Genomic_DNA"/>
</dbReference>
<dbReference type="Pfam" id="PF01569">
    <property type="entry name" value="PAP2"/>
    <property type="match status" value="1"/>
</dbReference>
<feature type="transmembrane region" description="Helical" evidence="1">
    <location>
        <begin position="135"/>
        <end position="154"/>
    </location>
</feature>
<gene>
    <name evidence="3" type="ORF">SAMN06295967_106129</name>
</gene>
<feature type="transmembrane region" description="Helical" evidence="1">
    <location>
        <begin position="57"/>
        <end position="77"/>
    </location>
</feature>
<feature type="transmembrane region" description="Helical" evidence="1">
    <location>
        <begin position="160"/>
        <end position="178"/>
    </location>
</feature>